<dbReference type="EMBL" id="BDRX01000042">
    <property type="protein sequence ID" value="GBF93537.1"/>
    <property type="molecule type" value="Genomic_DNA"/>
</dbReference>
<reference evidence="2 3" key="1">
    <citation type="journal article" date="2018" name="Sci. Rep.">
        <title>Raphidocelis subcapitata (=Pseudokirchneriella subcapitata) provides an insight into genome evolution and environmental adaptations in the Sphaeropleales.</title>
        <authorList>
            <person name="Suzuki S."/>
            <person name="Yamaguchi H."/>
            <person name="Nakajima N."/>
            <person name="Kawachi M."/>
        </authorList>
    </citation>
    <scope>NUCLEOTIDE SEQUENCE [LARGE SCALE GENOMIC DNA]</scope>
    <source>
        <strain evidence="2 3">NIES-35</strain>
    </source>
</reference>
<dbReference type="OrthoDB" id="512636at2759"/>
<feature type="compositionally biased region" description="Gly residues" evidence="1">
    <location>
        <begin position="657"/>
        <end position="685"/>
    </location>
</feature>
<dbReference type="GO" id="GO:0003700">
    <property type="term" value="F:DNA-binding transcription factor activity"/>
    <property type="evidence" value="ECO:0007669"/>
    <property type="project" value="TreeGrafter"/>
</dbReference>
<dbReference type="PANTHER" id="PTHR31713">
    <property type="entry name" value="OS02G0177800 PROTEIN"/>
    <property type="match status" value="1"/>
</dbReference>
<dbReference type="InParanoid" id="A0A2V0P8Q5"/>
<dbReference type="Proteomes" id="UP000247498">
    <property type="component" value="Unassembled WGS sequence"/>
</dbReference>
<feature type="region of interest" description="Disordered" evidence="1">
    <location>
        <begin position="744"/>
        <end position="779"/>
    </location>
</feature>
<dbReference type="GO" id="GO:0043565">
    <property type="term" value="F:sequence-specific DNA binding"/>
    <property type="evidence" value="ECO:0007669"/>
    <property type="project" value="TreeGrafter"/>
</dbReference>
<sequence length="779" mass="79593">MDGVPFPQELLPVAPLVEQYVQARLQKFGFAFARRLAPGLTPQQVDYLCREVAASLQVVAAPAPLPMLPQHNLRLVLRHDCQSSGCGDPGCALCQYNPSRICKRNLKQKYLIDDHLRAKCGAALRIEVVDESGQCVGDAMPELQLEIQVLNGEKYRELCPDNMLLSTMQLRSCVLAPQQKKPLLKREGGLNVTDDGRILLVPEHGHAPLSDLQCTTSSEALLAGKAPTFRLLVWAIDGNGNHLPGVTYVVSESFVVATKRVKHAIKSDIPGISDHVSKLVHIGKATVDKLTDLRQAAREEDMEVDLPDDLVRVERVGQFQQLLELTEASQELKHKVRHLLKLSPEKWEEVAVHAATAVVPDFRPRVWWCPSVRGGLLFACRNGAIAMEQPIAYVGRGSAEAEDAVVPLHQLDPATFGLLPKLKQQALQEWFAPGHSGWAVYWRDASDPLAQQMAPPPAGAPPPALPLAALGMPPPEMRAIPRGALGLSAGGAGEQQPQGQGQQQGQYGGGGGGMPAGSPAPGGVAPGGGVFGMPGGMSAGMAVAAAMGGGGGGGLSGAAMAMHQQHAAMAAAGMSPTALQMAQQGGAGMLSPSVAGLKGPSPFASQGTQSSVPTDAFPAWAPSPGQPGTPASATAAQAQQQQQQQQQRGASANGGPPQSGGGAAGPSGGGGAGGGGGGVSGGGLGTMTESKLQAMLPSLEMINTDDLPPIGVNPSLFSLDSLQHMQMLNDLPSVGVSALLGGHGGGGGGGARGSGSGGGGAGDGAQGGGAGVASGGGGA</sequence>
<dbReference type="InterPro" id="IPR012416">
    <property type="entry name" value="CBP60"/>
</dbReference>
<name>A0A2V0P8Q5_9CHLO</name>
<comment type="caution">
    <text evidence="2">The sequence shown here is derived from an EMBL/GenBank/DDBJ whole genome shotgun (WGS) entry which is preliminary data.</text>
</comment>
<dbReference type="GO" id="GO:0005516">
    <property type="term" value="F:calmodulin binding"/>
    <property type="evidence" value="ECO:0007669"/>
    <property type="project" value="InterPro"/>
</dbReference>
<feature type="compositionally biased region" description="Low complexity" evidence="1">
    <location>
        <begin position="494"/>
        <end position="505"/>
    </location>
</feature>
<organism evidence="2 3">
    <name type="scientific">Raphidocelis subcapitata</name>
    <dbReference type="NCBI Taxonomy" id="307507"/>
    <lineage>
        <taxon>Eukaryota</taxon>
        <taxon>Viridiplantae</taxon>
        <taxon>Chlorophyta</taxon>
        <taxon>core chlorophytes</taxon>
        <taxon>Chlorophyceae</taxon>
        <taxon>CS clade</taxon>
        <taxon>Sphaeropleales</taxon>
        <taxon>Selenastraceae</taxon>
        <taxon>Raphidocelis</taxon>
    </lineage>
</organism>
<evidence type="ECO:0000313" key="3">
    <source>
        <dbReference type="Proteomes" id="UP000247498"/>
    </source>
</evidence>
<dbReference type="STRING" id="307507.A0A2V0P8Q5"/>
<feature type="compositionally biased region" description="Polar residues" evidence="1">
    <location>
        <begin position="603"/>
        <end position="613"/>
    </location>
</feature>
<gene>
    <name evidence="2" type="ORF">Rsub_06257</name>
</gene>
<feature type="region of interest" description="Disordered" evidence="1">
    <location>
        <begin position="482"/>
        <end position="525"/>
    </location>
</feature>
<dbReference type="GO" id="GO:0005634">
    <property type="term" value="C:nucleus"/>
    <property type="evidence" value="ECO:0007669"/>
    <property type="project" value="TreeGrafter"/>
</dbReference>
<evidence type="ECO:0000313" key="2">
    <source>
        <dbReference type="EMBL" id="GBF93537.1"/>
    </source>
</evidence>
<protein>
    <submittedName>
        <fullName evidence="2">Uncharacterized protein</fullName>
    </submittedName>
</protein>
<feature type="region of interest" description="Disordered" evidence="1">
    <location>
        <begin position="583"/>
        <end position="686"/>
    </location>
</feature>
<feature type="compositionally biased region" description="Gly residues" evidence="1">
    <location>
        <begin position="506"/>
        <end position="515"/>
    </location>
</feature>
<evidence type="ECO:0000256" key="1">
    <source>
        <dbReference type="SAM" id="MobiDB-lite"/>
    </source>
</evidence>
<accession>A0A2V0P8Q5</accession>
<feature type="compositionally biased region" description="Low complexity" evidence="1">
    <location>
        <begin position="626"/>
        <end position="656"/>
    </location>
</feature>
<dbReference type="GO" id="GO:0080142">
    <property type="term" value="P:regulation of salicylic acid biosynthetic process"/>
    <property type="evidence" value="ECO:0007669"/>
    <property type="project" value="TreeGrafter"/>
</dbReference>
<keyword evidence="3" id="KW-1185">Reference proteome</keyword>
<dbReference type="PANTHER" id="PTHR31713:SF96">
    <property type="entry name" value="OS02G0562300 PROTEIN"/>
    <property type="match status" value="1"/>
</dbReference>
<dbReference type="AlphaFoldDB" id="A0A2V0P8Q5"/>
<proteinExistence type="predicted"/>